<dbReference type="RefSeq" id="WP_274265979.1">
    <property type="nucleotide sequence ID" value="NZ_CP117880.1"/>
</dbReference>
<evidence type="ECO:0000313" key="1">
    <source>
        <dbReference type="EMBL" id="WDF67249.1"/>
    </source>
</evidence>
<evidence type="ECO:0000313" key="2">
    <source>
        <dbReference type="Proteomes" id="UP001221558"/>
    </source>
</evidence>
<dbReference type="Gene3D" id="1.25.40.10">
    <property type="entry name" value="Tetratricopeptide repeat domain"/>
    <property type="match status" value="1"/>
</dbReference>
<dbReference type="SUPFAM" id="SSF48452">
    <property type="entry name" value="TPR-like"/>
    <property type="match status" value="1"/>
</dbReference>
<keyword evidence="2" id="KW-1185">Reference proteome</keyword>
<accession>A0ABY7WC71</accession>
<name>A0ABY7WC71_9SPHI</name>
<sequence length="318" mass="36160">MQDQIRQAVGLSEELEERLFEMQHEAFTLLESGKQDLALAKIEAAWALLPEPKYNTSCSHTILCDLIDILTVVGHYEEARVILAAWRLDQETAGFKIFDTTAFILSAENFLFLNDIDAAIACFRQANAYGATKRDFSGRPAFYMDIAQGLLTESADIRDLFAKIGQNNALLNPADSALSSLLHEQVESHIESGNAYFDDALFLQAIDCWKAALQIIPFPQNVYSETQWLEVAIADAYFFLGDFPKALLHLERAKENKQAIAYENPFIMLRLGQCLLEHQRDKEAAEFLQRAYMFEGQDIFADEDPKYFDFLKMQVQLD</sequence>
<gene>
    <name evidence="1" type="ORF">PQ465_13145</name>
</gene>
<dbReference type="Proteomes" id="UP001221558">
    <property type="component" value="Chromosome"/>
</dbReference>
<organism evidence="1 2">
    <name type="scientific">Sphingobacterium oryzagri</name>
    <dbReference type="NCBI Taxonomy" id="3025669"/>
    <lineage>
        <taxon>Bacteria</taxon>
        <taxon>Pseudomonadati</taxon>
        <taxon>Bacteroidota</taxon>
        <taxon>Sphingobacteriia</taxon>
        <taxon>Sphingobacteriales</taxon>
        <taxon>Sphingobacteriaceae</taxon>
        <taxon>Sphingobacterium</taxon>
    </lineage>
</organism>
<reference evidence="1 2" key="1">
    <citation type="submission" date="2023-02" db="EMBL/GenBank/DDBJ databases">
        <title>Genome sequence of Sphingobacterium sp. KACC 22765.</title>
        <authorList>
            <person name="Kim S."/>
            <person name="Heo J."/>
            <person name="Kwon S.-W."/>
        </authorList>
    </citation>
    <scope>NUCLEOTIDE SEQUENCE [LARGE SCALE GENOMIC DNA]</scope>
    <source>
        <strain evidence="1 2">KACC 22765</strain>
    </source>
</reference>
<dbReference type="InterPro" id="IPR011990">
    <property type="entry name" value="TPR-like_helical_dom_sf"/>
</dbReference>
<proteinExistence type="predicted"/>
<protein>
    <submittedName>
        <fullName evidence="1">Tetratricopeptide repeat protein</fullName>
    </submittedName>
</protein>
<dbReference type="EMBL" id="CP117880">
    <property type="protein sequence ID" value="WDF67249.1"/>
    <property type="molecule type" value="Genomic_DNA"/>
</dbReference>